<dbReference type="OrthoDB" id="1115230at2"/>
<dbReference type="eggNOG" id="COG0322">
    <property type="taxonomic scope" value="Bacteria"/>
</dbReference>
<reference evidence="1 2" key="1">
    <citation type="journal article" date="2012" name="Front. Microbiol.">
        <title>Complete genome of Ignavibacterium album, a metabolically versatile, flagellated, facultative anaerobe from the phylum Chlorobi.</title>
        <authorList>
            <person name="Liu Z."/>
            <person name="Frigaard N.-U."/>
            <person name="Vogl K."/>
            <person name="Iino T."/>
            <person name="Ohkuma M."/>
            <person name="Overmann J."/>
            <person name="Bryant D.A."/>
        </authorList>
    </citation>
    <scope>NUCLEOTIDE SEQUENCE [LARGE SCALE GENOMIC DNA]</scope>
    <source>
        <strain evidence="2">DSM 19864 / JCM 16511 / NBRC 101810 / Mat9-16</strain>
    </source>
</reference>
<accession>I0AM96</accession>
<organism evidence="1 2">
    <name type="scientific">Ignavibacterium album (strain DSM 19864 / JCM 16511 / NBRC 101810 / Mat9-16)</name>
    <dbReference type="NCBI Taxonomy" id="945713"/>
    <lineage>
        <taxon>Bacteria</taxon>
        <taxon>Pseudomonadati</taxon>
        <taxon>Ignavibacteriota</taxon>
        <taxon>Ignavibacteria</taxon>
        <taxon>Ignavibacteriales</taxon>
        <taxon>Ignavibacteriaceae</taxon>
        <taxon>Ignavibacterium</taxon>
    </lineage>
</organism>
<dbReference type="EMBL" id="CP003418">
    <property type="protein sequence ID" value="AFH50103.1"/>
    <property type="molecule type" value="Genomic_DNA"/>
</dbReference>
<evidence type="ECO:0000313" key="2">
    <source>
        <dbReference type="Proteomes" id="UP000007394"/>
    </source>
</evidence>
<dbReference type="STRING" id="945713.IALB_2400"/>
<dbReference type="InterPro" id="IPR032286">
    <property type="entry name" value="DUF4837"/>
</dbReference>
<dbReference type="Proteomes" id="UP000007394">
    <property type="component" value="Chromosome"/>
</dbReference>
<dbReference type="RefSeq" id="WP_014561246.1">
    <property type="nucleotide sequence ID" value="NC_017464.1"/>
</dbReference>
<dbReference type="HOGENOM" id="CLU_064059_1_0_10"/>
<gene>
    <name evidence="1" type="ordered locus">IALB_2400</name>
</gene>
<sequence length="365" mass="42752">MKKIILITASLILLLIFNDCESKKFATGLEDEIYVVADSTEYSELYDALSQTFEIEINTPLPEKLFTLKRVSPNQINQIQRKKNIVIVAPLNSGSLTSQYINTIVDDSVKKLLSNEDFYVTKYDLWARNQLVTVLSANGMQELEFKILKNKDKLLYAYQKISDDRLRESLYSAKYERKDIEGKLLRDYGWIIYVQADFRLAKSVPEDNFVWLRRAPGSDMERWIFVHWIDNALPEYLNVDSIKAIRNRITEKYYRTSDDSAYVVIAQDFFVSNEVNFKGRYAIFTQGLWDLNIKGMGGPFVNYTFYDEKSRRIYMLDGSVYAPKYFKRNLIQQMDVLLQSFMTKDELSKDRIEDLLNSIDDSVKY</sequence>
<evidence type="ECO:0000313" key="1">
    <source>
        <dbReference type="EMBL" id="AFH50103.1"/>
    </source>
</evidence>
<name>I0AM96_IGNAJ</name>
<proteinExistence type="predicted"/>
<dbReference type="KEGG" id="ial:IALB_2400"/>
<dbReference type="PATRIC" id="fig|945713.3.peg.2408"/>
<evidence type="ECO:0008006" key="3">
    <source>
        <dbReference type="Google" id="ProtNLM"/>
    </source>
</evidence>
<dbReference type="AlphaFoldDB" id="I0AM96"/>
<dbReference type="Pfam" id="PF16125">
    <property type="entry name" value="DUF4837"/>
    <property type="match status" value="1"/>
</dbReference>
<keyword evidence="2" id="KW-1185">Reference proteome</keyword>
<protein>
    <recommendedName>
        <fullName evidence="3">DUF4837 domain-containing protein</fullName>
    </recommendedName>
</protein>